<accession>A0A0G1HZD5</accession>
<evidence type="ECO:0000313" key="2">
    <source>
        <dbReference type="Proteomes" id="UP000034006"/>
    </source>
</evidence>
<feature type="non-terminal residue" evidence="1">
    <location>
        <position position="1"/>
    </location>
</feature>
<sequence length="37" mass="4556">EMYKFVINKGFVEYEKEWIEDDKVGKVEKSKFELELK</sequence>
<organism evidence="1 2">
    <name type="scientific">Candidatus Collierbacteria bacterium GW2011_GWB2_44_22</name>
    <dbReference type="NCBI Taxonomy" id="1618387"/>
    <lineage>
        <taxon>Bacteria</taxon>
        <taxon>Candidatus Collieribacteriota</taxon>
    </lineage>
</organism>
<dbReference type="EMBL" id="LCIH01000006">
    <property type="protein sequence ID" value="KKT51933.1"/>
    <property type="molecule type" value="Genomic_DNA"/>
</dbReference>
<dbReference type="AlphaFoldDB" id="A0A0G1HZD5"/>
<dbReference type="Proteomes" id="UP000034006">
    <property type="component" value="Unassembled WGS sequence"/>
</dbReference>
<reference evidence="1 2" key="1">
    <citation type="journal article" date="2015" name="Nature">
        <title>rRNA introns, odd ribosomes, and small enigmatic genomes across a large radiation of phyla.</title>
        <authorList>
            <person name="Brown C.T."/>
            <person name="Hug L.A."/>
            <person name="Thomas B.C."/>
            <person name="Sharon I."/>
            <person name="Castelle C.J."/>
            <person name="Singh A."/>
            <person name="Wilkins M.J."/>
            <person name="Williams K.H."/>
            <person name="Banfield J.F."/>
        </authorList>
    </citation>
    <scope>NUCLEOTIDE SEQUENCE [LARGE SCALE GENOMIC DNA]</scope>
</reference>
<proteinExistence type="predicted"/>
<evidence type="ECO:0000313" key="1">
    <source>
        <dbReference type="EMBL" id="KKT51933.1"/>
    </source>
</evidence>
<comment type="caution">
    <text evidence="1">The sequence shown here is derived from an EMBL/GenBank/DDBJ whole genome shotgun (WGS) entry which is preliminary data.</text>
</comment>
<name>A0A0G1HZD5_9BACT</name>
<protein>
    <submittedName>
        <fullName evidence="1">Uncharacterized protein</fullName>
    </submittedName>
</protein>
<gene>
    <name evidence="1" type="ORF">UW44_C0006G0051</name>
</gene>